<evidence type="ECO:0000313" key="1">
    <source>
        <dbReference type="EMBL" id="KKQ34809.1"/>
    </source>
</evidence>
<accession>A0A0G0JDE5</accession>
<dbReference type="AlphaFoldDB" id="A0A0G0JDE5"/>
<dbReference type="SUPFAM" id="SSF49265">
    <property type="entry name" value="Fibronectin type III"/>
    <property type="match status" value="1"/>
</dbReference>
<reference evidence="1 2" key="1">
    <citation type="journal article" date="2015" name="Nature">
        <title>rRNA introns, odd ribosomes, and small enigmatic genomes across a large radiation of phyla.</title>
        <authorList>
            <person name="Brown C.T."/>
            <person name="Hug L.A."/>
            <person name="Thomas B.C."/>
            <person name="Sharon I."/>
            <person name="Castelle C.J."/>
            <person name="Singh A."/>
            <person name="Wilkins M.J."/>
            <person name="Williams K.H."/>
            <person name="Banfield J.F."/>
        </authorList>
    </citation>
    <scope>NUCLEOTIDE SEQUENCE [LARGE SCALE GENOMIC DNA]</scope>
</reference>
<evidence type="ECO:0008006" key="3">
    <source>
        <dbReference type="Google" id="ProtNLM"/>
    </source>
</evidence>
<comment type="caution">
    <text evidence="1">The sequence shown here is derived from an EMBL/GenBank/DDBJ whole genome shotgun (WGS) entry which is preliminary data.</text>
</comment>
<dbReference type="InterPro" id="IPR036116">
    <property type="entry name" value="FN3_sf"/>
</dbReference>
<sequence length="145" mass="15694">MRFTDSQGDIDLGLYNSVGTLLDSSAGTADNEYIDYTVSNAGNTYDLWWDDIALPVPPSAPALISPASGTSFTSTQQITLQWSATGNDYYGEILGGPNGTIYFDWQTGTSKNIGTQWPGTYQWHVKARNSGGTSGWSGTWTFTVQ</sequence>
<proteinExistence type="predicted"/>
<protein>
    <recommendedName>
        <fullName evidence="3">Fibronectin type-III domain-containing protein</fullName>
    </recommendedName>
</protein>
<dbReference type="EMBL" id="LBTH01000046">
    <property type="protein sequence ID" value="KKQ34809.1"/>
    <property type="molecule type" value="Genomic_DNA"/>
</dbReference>
<evidence type="ECO:0000313" key="2">
    <source>
        <dbReference type="Proteomes" id="UP000034852"/>
    </source>
</evidence>
<dbReference type="InterPro" id="IPR013783">
    <property type="entry name" value="Ig-like_fold"/>
</dbReference>
<dbReference type="Proteomes" id="UP000034852">
    <property type="component" value="Unassembled WGS sequence"/>
</dbReference>
<dbReference type="Gene3D" id="2.60.120.380">
    <property type="match status" value="1"/>
</dbReference>
<name>A0A0G0JDE5_9BACT</name>
<gene>
    <name evidence="1" type="ORF">US52_C0046G0003</name>
</gene>
<dbReference type="Gene3D" id="2.60.40.10">
    <property type="entry name" value="Immunoglobulins"/>
    <property type="match status" value="1"/>
</dbReference>
<organism evidence="1 2">
    <name type="scientific">candidate division WS6 bacterium GW2011_GWA2_37_6</name>
    <dbReference type="NCBI Taxonomy" id="1619087"/>
    <lineage>
        <taxon>Bacteria</taxon>
        <taxon>Candidatus Dojkabacteria</taxon>
    </lineage>
</organism>